<dbReference type="Proteomes" id="UP000183567">
    <property type="component" value="Unassembled WGS sequence"/>
</dbReference>
<protein>
    <submittedName>
        <fullName evidence="1">Uncharacterized protein</fullName>
    </submittedName>
</protein>
<name>A0A1J8Q3F0_9AGAM</name>
<keyword evidence="2" id="KW-1185">Reference proteome</keyword>
<gene>
    <name evidence="1" type="ORF">AZE42_12844</name>
</gene>
<dbReference type="AlphaFoldDB" id="A0A1J8Q3F0"/>
<evidence type="ECO:0000313" key="2">
    <source>
        <dbReference type="Proteomes" id="UP000183567"/>
    </source>
</evidence>
<reference evidence="1 2" key="1">
    <citation type="submission" date="2016-03" db="EMBL/GenBank/DDBJ databases">
        <title>Comparative genomics of the ectomycorrhizal sister species Rhizopogon vinicolor and Rhizopogon vesiculosus (Basidiomycota: Boletales) reveals a divergence of the mating type B locus.</title>
        <authorList>
            <person name="Mujic A.B."/>
            <person name="Kuo A."/>
            <person name="Tritt A."/>
            <person name="Lipzen A."/>
            <person name="Chen C."/>
            <person name="Johnson J."/>
            <person name="Sharma A."/>
            <person name="Barry K."/>
            <person name="Grigoriev I.V."/>
            <person name="Spatafora J.W."/>
        </authorList>
    </citation>
    <scope>NUCLEOTIDE SEQUENCE [LARGE SCALE GENOMIC DNA]</scope>
    <source>
        <strain evidence="1 2">AM-OR11-056</strain>
    </source>
</reference>
<dbReference type="EMBL" id="LVVM01003013">
    <property type="protein sequence ID" value="OJA15589.1"/>
    <property type="molecule type" value="Genomic_DNA"/>
</dbReference>
<organism evidence="1 2">
    <name type="scientific">Rhizopogon vesiculosus</name>
    <dbReference type="NCBI Taxonomy" id="180088"/>
    <lineage>
        <taxon>Eukaryota</taxon>
        <taxon>Fungi</taxon>
        <taxon>Dikarya</taxon>
        <taxon>Basidiomycota</taxon>
        <taxon>Agaricomycotina</taxon>
        <taxon>Agaricomycetes</taxon>
        <taxon>Agaricomycetidae</taxon>
        <taxon>Boletales</taxon>
        <taxon>Suillineae</taxon>
        <taxon>Rhizopogonaceae</taxon>
        <taxon>Rhizopogon</taxon>
    </lineage>
</organism>
<comment type="caution">
    <text evidence="1">The sequence shown here is derived from an EMBL/GenBank/DDBJ whole genome shotgun (WGS) entry which is preliminary data.</text>
</comment>
<accession>A0A1J8Q3F0</accession>
<evidence type="ECO:0000313" key="1">
    <source>
        <dbReference type="EMBL" id="OJA15589.1"/>
    </source>
</evidence>
<sequence>MIVVSNDPNLWPTISFFRGGSYVDAACLTIVVYDWGV</sequence>
<proteinExistence type="predicted"/>
<dbReference type="OrthoDB" id="2699738at2759"/>